<dbReference type="AlphaFoldDB" id="A0A7X6SWB9"/>
<evidence type="ECO:0000313" key="2">
    <source>
        <dbReference type="Proteomes" id="UP000557899"/>
    </source>
</evidence>
<accession>A0A7X6SWB9</accession>
<sequence>MNAAPSAARTPRRPVWSATLAAVTLLAGLAGCSTAEPGRSPDPDHERPVRILVSGHSPEQLILGQIYLQVLNEEGREADLISESTPQPLNRLARLREKEVDLVIGCTGNLLHRLDPVRAHELSAEIAAGEIEDPADQTHREFVGALPGSLTTTDPSSAQGCAEDVRLGQVPDLPESIVPVFSRDLFDREETAALAAVTRVLTTEEIASLIEEMEKESSVSTVVAEWLGY</sequence>
<dbReference type="EMBL" id="JAAZHI010000208">
    <property type="protein sequence ID" value="NLA56702.1"/>
    <property type="molecule type" value="Genomic_DNA"/>
</dbReference>
<comment type="caution">
    <text evidence="1">The sequence shown here is derived from an EMBL/GenBank/DDBJ whole genome shotgun (WGS) entry which is preliminary data.</text>
</comment>
<evidence type="ECO:0000313" key="1">
    <source>
        <dbReference type="EMBL" id="NLA56702.1"/>
    </source>
</evidence>
<name>A0A7X6SWB9_9CORY</name>
<dbReference type="Gene3D" id="3.40.190.10">
    <property type="entry name" value="Periplasmic binding protein-like II"/>
    <property type="match status" value="1"/>
</dbReference>
<organism evidence="1 2">
    <name type="scientific">Corynebacterium humireducens</name>
    <dbReference type="NCBI Taxonomy" id="1223514"/>
    <lineage>
        <taxon>Bacteria</taxon>
        <taxon>Bacillati</taxon>
        <taxon>Actinomycetota</taxon>
        <taxon>Actinomycetes</taxon>
        <taxon>Mycobacteriales</taxon>
        <taxon>Corynebacteriaceae</taxon>
        <taxon>Corynebacterium</taxon>
    </lineage>
</organism>
<dbReference type="Proteomes" id="UP000557899">
    <property type="component" value="Unassembled WGS sequence"/>
</dbReference>
<reference evidence="1 2" key="1">
    <citation type="journal article" date="2020" name="Biotechnol. Biofuels">
        <title>New insights from the biogas microbiome by comprehensive genome-resolved metagenomics of nearly 1600 species originating from multiple anaerobic digesters.</title>
        <authorList>
            <person name="Campanaro S."/>
            <person name="Treu L."/>
            <person name="Rodriguez-R L.M."/>
            <person name="Kovalovszki A."/>
            <person name="Ziels R.M."/>
            <person name="Maus I."/>
            <person name="Zhu X."/>
            <person name="Kougias P.G."/>
            <person name="Basile A."/>
            <person name="Luo G."/>
            <person name="Schluter A."/>
            <person name="Konstantinidis K.T."/>
            <person name="Angelidaki I."/>
        </authorList>
    </citation>
    <scope>NUCLEOTIDE SEQUENCE [LARGE SCALE GENOMIC DNA]</scope>
    <source>
        <strain evidence="1">AS15tlH2ME_198</strain>
    </source>
</reference>
<proteinExistence type="predicted"/>
<gene>
    <name evidence="1" type="ORF">GX859_10525</name>
</gene>
<protein>
    <submittedName>
        <fullName evidence="1">Uncharacterized protein</fullName>
    </submittedName>
</protein>